<feature type="transmembrane region" description="Helical" evidence="8">
    <location>
        <begin position="117"/>
        <end position="135"/>
    </location>
</feature>
<gene>
    <name evidence="9" type="ORF">JOC49_002020</name>
</gene>
<dbReference type="RefSeq" id="WP_204664891.1">
    <property type="nucleotide sequence ID" value="NZ_JAFBDT010000019.1"/>
</dbReference>
<feature type="transmembrane region" description="Helical" evidence="8">
    <location>
        <begin position="17"/>
        <end position="35"/>
    </location>
</feature>
<evidence type="ECO:0000256" key="1">
    <source>
        <dbReference type="ARBA" id="ARBA00004141"/>
    </source>
</evidence>
<dbReference type="PANTHER" id="PTHR13929:SF0">
    <property type="entry name" value="UBIA PRENYLTRANSFERASE DOMAIN-CONTAINING PROTEIN 1"/>
    <property type="match status" value="1"/>
</dbReference>
<evidence type="ECO:0000256" key="8">
    <source>
        <dbReference type="SAM" id="Phobius"/>
    </source>
</evidence>
<dbReference type="EMBL" id="JAFBDT010000019">
    <property type="protein sequence ID" value="MBM7562460.1"/>
    <property type="molecule type" value="Genomic_DNA"/>
</dbReference>
<feature type="transmembrane region" description="Helical" evidence="8">
    <location>
        <begin position="147"/>
        <end position="168"/>
    </location>
</feature>
<evidence type="ECO:0000256" key="3">
    <source>
        <dbReference type="ARBA" id="ARBA00022428"/>
    </source>
</evidence>
<comment type="subcellular location">
    <subcellularLocation>
        <location evidence="1">Membrane</location>
        <topology evidence="1">Multi-pass membrane protein</topology>
    </subcellularLocation>
</comment>
<evidence type="ECO:0000256" key="7">
    <source>
        <dbReference type="ARBA" id="ARBA00023136"/>
    </source>
</evidence>
<dbReference type="Gene3D" id="1.10.357.140">
    <property type="entry name" value="UbiA prenyltransferase"/>
    <property type="match status" value="1"/>
</dbReference>
<reference evidence="9 10" key="1">
    <citation type="submission" date="2021-01" db="EMBL/GenBank/DDBJ databases">
        <title>Genomic Encyclopedia of Type Strains, Phase IV (KMG-IV): sequencing the most valuable type-strain genomes for metagenomic binning, comparative biology and taxonomic classification.</title>
        <authorList>
            <person name="Goeker M."/>
        </authorList>
    </citation>
    <scope>NUCLEOTIDE SEQUENCE [LARGE SCALE GENOMIC DNA]</scope>
    <source>
        <strain evidence="9 10">DSM 24436</strain>
    </source>
</reference>
<proteinExistence type="predicted"/>
<dbReference type="InterPro" id="IPR026046">
    <property type="entry name" value="UBIAD1"/>
</dbReference>
<keyword evidence="3" id="KW-0474">Menaquinone biosynthesis</keyword>
<feature type="transmembrane region" description="Helical" evidence="8">
    <location>
        <begin position="189"/>
        <end position="209"/>
    </location>
</feature>
<dbReference type="InterPro" id="IPR044878">
    <property type="entry name" value="UbiA_sf"/>
</dbReference>
<evidence type="ECO:0000256" key="5">
    <source>
        <dbReference type="ARBA" id="ARBA00022692"/>
    </source>
</evidence>
<evidence type="ECO:0000313" key="9">
    <source>
        <dbReference type="EMBL" id="MBM7562460.1"/>
    </source>
</evidence>
<dbReference type="Proteomes" id="UP000767854">
    <property type="component" value="Unassembled WGS sequence"/>
</dbReference>
<dbReference type="PANTHER" id="PTHR13929">
    <property type="entry name" value="1,4-DIHYDROXY-2-NAPHTHOATE OCTAPRENYLTRANSFERASE"/>
    <property type="match status" value="1"/>
</dbReference>
<dbReference type="CDD" id="cd13962">
    <property type="entry name" value="PT_UbiA_UBIAD1"/>
    <property type="match status" value="1"/>
</dbReference>
<protein>
    <submittedName>
        <fullName evidence="9">1,4-dihydroxy-2-naphthoate octaprenyltransferase</fullName>
    </submittedName>
</protein>
<evidence type="ECO:0000313" key="10">
    <source>
        <dbReference type="Proteomes" id="UP000767854"/>
    </source>
</evidence>
<evidence type="ECO:0000256" key="6">
    <source>
        <dbReference type="ARBA" id="ARBA00022989"/>
    </source>
</evidence>
<comment type="caution">
    <text evidence="9">The sequence shown here is derived from an EMBL/GenBank/DDBJ whole genome shotgun (WGS) entry which is preliminary data.</text>
</comment>
<organism evidence="9 10">
    <name type="scientific">Fusibacter tunisiensis</name>
    <dbReference type="NCBI Taxonomy" id="1008308"/>
    <lineage>
        <taxon>Bacteria</taxon>
        <taxon>Bacillati</taxon>
        <taxon>Bacillota</taxon>
        <taxon>Clostridia</taxon>
        <taxon>Eubacteriales</taxon>
        <taxon>Eubacteriales Family XII. Incertae Sedis</taxon>
        <taxon>Fusibacter</taxon>
    </lineage>
</organism>
<feature type="transmembrane region" description="Helical" evidence="8">
    <location>
        <begin position="290"/>
        <end position="314"/>
    </location>
</feature>
<keyword evidence="7 8" id="KW-0472">Membrane</keyword>
<evidence type="ECO:0000256" key="4">
    <source>
        <dbReference type="ARBA" id="ARBA00022679"/>
    </source>
</evidence>
<keyword evidence="6 8" id="KW-1133">Transmembrane helix</keyword>
<feature type="transmembrane region" description="Helical" evidence="8">
    <location>
        <begin position="42"/>
        <end position="63"/>
    </location>
</feature>
<evidence type="ECO:0000256" key="2">
    <source>
        <dbReference type="ARBA" id="ARBA00004863"/>
    </source>
</evidence>
<accession>A0ABS2MSX7</accession>
<sequence length="315" mass="35412">MYKIKSFLKFVEIQTKVASFFPFVTGTSMVIFMGFRLDPINLMLMFLSLLMIDLTTTGLNHLMDYKRAVLKTGYHYQVHNPLGKGDLSESEAQYALITMLIIGALSGIFLAFRTDVWVLLMGGLAFFIGVTYSYGPLPISRTVLGETLSGLFMGGLIPFIAFYIHVYTSNPLSLSVKEGLFIFSINYKILLPVIWVSLPLVALISNIMLANNICDRDEDIVNNRYTLPVVMGQAHSVKLYVFLVLFSYLSSILGVILGFIPITQLIVLLSFPMVMKQTKKFYQKQVKGETFILAVKNFVVFASLNLVGIMVQWLL</sequence>
<feature type="transmembrane region" description="Helical" evidence="8">
    <location>
        <begin position="92"/>
        <end position="112"/>
    </location>
</feature>
<keyword evidence="5 8" id="KW-0812">Transmembrane</keyword>
<comment type="pathway">
    <text evidence="2">Quinol/quinone metabolism; menaquinone biosynthesis.</text>
</comment>
<name>A0ABS2MSX7_9FIRM</name>
<dbReference type="InterPro" id="IPR000537">
    <property type="entry name" value="UbiA_prenyltransferase"/>
</dbReference>
<feature type="transmembrane region" description="Helical" evidence="8">
    <location>
        <begin position="239"/>
        <end position="269"/>
    </location>
</feature>
<keyword evidence="4" id="KW-0808">Transferase</keyword>
<dbReference type="Pfam" id="PF01040">
    <property type="entry name" value="UbiA"/>
    <property type="match status" value="1"/>
</dbReference>
<keyword evidence="10" id="KW-1185">Reference proteome</keyword>